<protein>
    <submittedName>
        <fullName evidence="1">Uracil-DNA glycosylase</fullName>
    </submittedName>
</protein>
<gene>
    <name evidence="1" type="ORF">F4821DRAFT_123841</name>
</gene>
<sequence>MSSVKRKNDGPLGSADGNKKPKVNASITSFFGAPKSSPAGKSTGGGGMSSAPPSSPAGSFTVTSTWNKDKWVAGLTVEQKRHLQLEITTLDPSWLQHLRDEITTPEFIELKKFLESEVKSGKKVFPPREDVYSWSRHTPFNKVKCVILGQDPYHNFNQAHGLAFSVRPPTKAPPSLKNMYIALKKDYPDFVPPPNGGGLLTPWAERGVLMLNTCLTVRAHEANSHAKRGWERFTQKVISLVAQKRTRGVVFMAWGKPAADRVNKIDAKRHLILRSAHPSPLSASRGFFDCGHFKQCNEWLALRYGEDGIIDWNLNPAAAPKRKVEEDVPPAVVAVGKVDEKGEEESKVLEEEGEEGTAKDDKSD</sequence>
<keyword evidence="2" id="KW-1185">Reference proteome</keyword>
<proteinExistence type="predicted"/>
<comment type="caution">
    <text evidence="1">The sequence shown here is derived from an EMBL/GenBank/DDBJ whole genome shotgun (WGS) entry which is preliminary data.</text>
</comment>
<reference evidence="1 2" key="1">
    <citation type="journal article" date="2022" name="New Phytol.">
        <title>Ecological generalism drives hyperdiversity of secondary metabolite gene clusters in xylarialean endophytes.</title>
        <authorList>
            <person name="Franco M.E.E."/>
            <person name="Wisecaver J.H."/>
            <person name="Arnold A.E."/>
            <person name="Ju Y.M."/>
            <person name="Slot J.C."/>
            <person name="Ahrendt S."/>
            <person name="Moore L.P."/>
            <person name="Eastman K.E."/>
            <person name="Scott K."/>
            <person name="Konkel Z."/>
            <person name="Mondo S.J."/>
            <person name="Kuo A."/>
            <person name="Hayes R.D."/>
            <person name="Haridas S."/>
            <person name="Andreopoulos B."/>
            <person name="Riley R."/>
            <person name="LaButti K."/>
            <person name="Pangilinan J."/>
            <person name="Lipzen A."/>
            <person name="Amirebrahimi M."/>
            <person name="Yan J."/>
            <person name="Adam C."/>
            <person name="Keymanesh K."/>
            <person name="Ng V."/>
            <person name="Louie K."/>
            <person name="Northen T."/>
            <person name="Drula E."/>
            <person name="Henrissat B."/>
            <person name="Hsieh H.M."/>
            <person name="Youens-Clark K."/>
            <person name="Lutzoni F."/>
            <person name="Miadlikowska J."/>
            <person name="Eastwood D.C."/>
            <person name="Hamelin R.C."/>
            <person name="Grigoriev I.V."/>
            <person name="U'Ren J.M."/>
        </authorList>
    </citation>
    <scope>NUCLEOTIDE SEQUENCE [LARGE SCALE GENOMIC DNA]</scope>
    <source>
        <strain evidence="1 2">ER1909</strain>
    </source>
</reference>
<name>A0ACC0D2E6_9PEZI</name>
<evidence type="ECO:0000313" key="2">
    <source>
        <dbReference type="Proteomes" id="UP001497680"/>
    </source>
</evidence>
<dbReference type="EMBL" id="MU394313">
    <property type="protein sequence ID" value="KAI6086676.1"/>
    <property type="molecule type" value="Genomic_DNA"/>
</dbReference>
<organism evidence="1 2">
    <name type="scientific">Hypoxylon rubiginosum</name>
    <dbReference type="NCBI Taxonomy" id="110542"/>
    <lineage>
        <taxon>Eukaryota</taxon>
        <taxon>Fungi</taxon>
        <taxon>Dikarya</taxon>
        <taxon>Ascomycota</taxon>
        <taxon>Pezizomycotina</taxon>
        <taxon>Sordariomycetes</taxon>
        <taxon>Xylariomycetidae</taxon>
        <taxon>Xylariales</taxon>
        <taxon>Hypoxylaceae</taxon>
        <taxon>Hypoxylon</taxon>
    </lineage>
</organism>
<evidence type="ECO:0000313" key="1">
    <source>
        <dbReference type="EMBL" id="KAI6086676.1"/>
    </source>
</evidence>
<dbReference type="Proteomes" id="UP001497680">
    <property type="component" value="Unassembled WGS sequence"/>
</dbReference>
<accession>A0ACC0D2E6</accession>